<dbReference type="InterPro" id="IPR016181">
    <property type="entry name" value="Acyl_CoA_acyltransferase"/>
</dbReference>
<accession>A0ABS4W1I8</accession>
<proteinExistence type="predicted"/>
<gene>
    <name evidence="1" type="ORF">JOF36_005230</name>
</gene>
<dbReference type="SUPFAM" id="SSF55729">
    <property type="entry name" value="Acyl-CoA N-acyltransferases (Nat)"/>
    <property type="match status" value="1"/>
</dbReference>
<organism evidence="1 2">
    <name type="scientific">Pseudonocardia parietis</name>
    <dbReference type="NCBI Taxonomy" id="570936"/>
    <lineage>
        <taxon>Bacteria</taxon>
        <taxon>Bacillati</taxon>
        <taxon>Actinomycetota</taxon>
        <taxon>Actinomycetes</taxon>
        <taxon>Pseudonocardiales</taxon>
        <taxon>Pseudonocardiaceae</taxon>
        <taxon>Pseudonocardia</taxon>
    </lineage>
</organism>
<reference evidence="1 2" key="1">
    <citation type="submission" date="2021-03" db="EMBL/GenBank/DDBJ databases">
        <title>Sequencing the genomes of 1000 actinobacteria strains.</title>
        <authorList>
            <person name="Klenk H.-P."/>
        </authorList>
    </citation>
    <scope>NUCLEOTIDE SEQUENCE [LARGE SCALE GENOMIC DNA]</scope>
    <source>
        <strain evidence="1 2">DSM 45256</strain>
    </source>
</reference>
<name>A0ABS4W1I8_9PSEU</name>
<sequence length="125" mass="13171">MDSPLLRPAMPGDTDAIAALMRASVLELFPRFYTAEQTASAAIHIADLDPLLIDDGTYFVHEAGGGVVACGAAARAEGFRDLVLMATLPGEPLYAAFGFTAVDRVPVLLPDGTVLAGVEMRRPIE</sequence>
<evidence type="ECO:0000313" key="2">
    <source>
        <dbReference type="Proteomes" id="UP001519295"/>
    </source>
</evidence>
<protein>
    <submittedName>
        <fullName evidence="1">Ribulose 1,5-bisphosphate carboxylase large subunit-like protein</fullName>
    </submittedName>
</protein>
<dbReference type="Proteomes" id="UP001519295">
    <property type="component" value="Unassembled WGS sequence"/>
</dbReference>
<dbReference type="Gene3D" id="3.40.630.30">
    <property type="match status" value="1"/>
</dbReference>
<evidence type="ECO:0000313" key="1">
    <source>
        <dbReference type="EMBL" id="MBP2369534.1"/>
    </source>
</evidence>
<dbReference type="RefSeq" id="WP_210031699.1">
    <property type="nucleotide sequence ID" value="NZ_JAGINU010000001.1"/>
</dbReference>
<dbReference type="EMBL" id="JAGINU010000001">
    <property type="protein sequence ID" value="MBP2369534.1"/>
    <property type="molecule type" value="Genomic_DNA"/>
</dbReference>
<keyword evidence="2" id="KW-1185">Reference proteome</keyword>
<comment type="caution">
    <text evidence="1">The sequence shown here is derived from an EMBL/GenBank/DDBJ whole genome shotgun (WGS) entry which is preliminary data.</text>
</comment>